<gene>
    <name evidence="1" type="ORF">ARMGADRAFT_1079116</name>
</gene>
<dbReference type="EMBL" id="KZ293654">
    <property type="protein sequence ID" value="PBK94444.1"/>
    <property type="molecule type" value="Genomic_DNA"/>
</dbReference>
<accession>A0A2H3DKQ6</accession>
<dbReference type="InParanoid" id="A0A2H3DKQ6"/>
<reference evidence="2" key="1">
    <citation type="journal article" date="2017" name="Nat. Ecol. Evol.">
        <title>Genome expansion and lineage-specific genetic innovations in the forest pathogenic fungi Armillaria.</title>
        <authorList>
            <person name="Sipos G."/>
            <person name="Prasanna A.N."/>
            <person name="Walter M.C."/>
            <person name="O'Connor E."/>
            <person name="Balint B."/>
            <person name="Krizsan K."/>
            <person name="Kiss B."/>
            <person name="Hess J."/>
            <person name="Varga T."/>
            <person name="Slot J."/>
            <person name="Riley R."/>
            <person name="Boka B."/>
            <person name="Rigling D."/>
            <person name="Barry K."/>
            <person name="Lee J."/>
            <person name="Mihaltcheva S."/>
            <person name="LaButti K."/>
            <person name="Lipzen A."/>
            <person name="Waldron R."/>
            <person name="Moloney N.M."/>
            <person name="Sperisen C."/>
            <person name="Kredics L."/>
            <person name="Vagvoelgyi C."/>
            <person name="Patrignani A."/>
            <person name="Fitzpatrick D."/>
            <person name="Nagy I."/>
            <person name="Doyle S."/>
            <person name="Anderson J.B."/>
            <person name="Grigoriev I.V."/>
            <person name="Gueldener U."/>
            <person name="Muensterkoetter M."/>
            <person name="Nagy L.G."/>
        </authorList>
    </citation>
    <scope>NUCLEOTIDE SEQUENCE [LARGE SCALE GENOMIC DNA]</scope>
    <source>
        <strain evidence="2">Ar21-2</strain>
    </source>
</reference>
<organism evidence="1 2">
    <name type="scientific">Armillaria gallica</name>
    <name type="common">Bulbous honey fungus</name>
    <name type="synonym">Armillaria bulbosa</name>
    <dbReference type="NCBI Taxonomy" id="47427"/>
    <lineage>
        <taxon>Eukaryota</taxon>
        <taxon>Fungi</taxon>
        <taxon>Dikarya</taxon>
        <taxon>Basidiomycota</taxon>
        <taxon>Agaricomycotina</taxon>
        <taxon>Agaricomycetes</taxon>
        <taxon>Agaricomycetidae</taxon>
        <taxon>Agaricales</taxon>
        <taxon>Marasmiineae</taxon>
        <taxon>Physalacriaceae</taxon>
        <taxon>Armillaria</taxon>
    </lineage>
</organism>
<proteinExistence type="predicted"/>
<evidence type="ECO:0000313" key="1">
    <source>
        <dbReference type="EMBL" id="PBK94444.1"/>
    </source>
</evidence>
<keyword evidence="2" id="KW-1185">Reference proteome</keyword>
<sequence>MDCYYNKDEARKTIDQLTQEQCSKDMLHLARLMQDPKALKDVRMQYDKNGQIWRLVKEDRHGEIEEIVFTMMGTLWASDLPPITRETT</sequence>
<dbReference type="AlphaFoldDB" id="A0A2H3DKQ6"/>
<protein>
    <submittedName>
        <fullName evidence="1">Uncharacterized protein</fullName>
    </submittedName>
</protein>
<dbReference type="Proteomes" id="UP000217790">
    <property type="component" value="Unassembled WGS sequence"/>
</dbReference>
<name>A0A2H3DKQ6_ARMGA</name>
<evidence type="ECO:0000313" key="2">
    <source>
        <dbReference type="Proteomes" id="UP000217790"/>
    </source>
</evidence>